<gene>
    <name evidence="1" type="ORF">K435DRAFT_780169</name>
</gene>
<name>A0A4S8LT27_DENBC</name>
<accession>A0A4S8LT27</accession>
<evidence type="ECO:0000313" key="2">
    <source>
        <dbReference type="Proteomes" id="UP000297245"/>
    </source>
</evidence>
<sequence>MSRILPITAAMSSPTPFHLTAANSLDNLKAAPTPESAYRFPRCLQSPAGSSSNPLT</sequence>
<keyword evidence="2" id="KW-1185">Reference proteome</keyword>
<dbReference type="EMBL" id="ML179272">
    <property type="protein sequence ID" value="THU92652.1"/>
    <property type="molecule type" value="Genomic_DNA"/>
</dbReference>
<reference evidence="1 2" key="1">
    <citation type="journal article" date="2019" name="Nat. Ecol. Evol.">
        <title>Megaphylogeny resolves global patterns of mushroom evolution.</title>
        <authorList>
            <person name="Varga T."/>
            <person name="Krizsan K."/>
            <person name="Foldi C."/>
            <person name="Dima B."/>
            <person name="Sanchez-Garcia M."/>
            <person name="Sanchez-Ramirez S."/>
            <person name="Szollosi G.J."/>
            <person name="Szarkandi J.G."/>
            <person name="Papp V."/>
            <person name="Albert L."/>
            <person name="Andreopoulos W."/>
            <person name="Angelini C."/>
            <person name="Antonin V."/>
            <person name="Barry K.W."/>
            <person name="Bougher N.L."/>
            <person name="Buchanan P."/>
            <person name="Buyck B."/>
            <person name="Bense V."/>
            <person name="Catcheside P."/>
            <person name="Chovatia M."/>
            <person name="Cooper J."/>
            <person name="Damon W."/>
            <person name="Desjardin D."/>
            <person name="Finy P."/>
            <person name="Geml J."/>
            <person name="Haridas S."/>
            <person name="Hughes K."/>
            <person name="Justo A."/>
            <person name="Karasinski D."/>
            <person name="Kautmanova I."/>
            <person name="Kiss B."/>
            <person name="Kocsube S."/>
            <person name="Kotiranta H."/>
            <person name="LaButti K.M."/>
            <person name="Lechner B.E."/>
            <person name="Liimatainen K."/>
            <person name="Lipzen A."/>
            <person name="Lukacs Z."/>
            <person name="Mihaltcheva S."/>
            <person name="Morgado L.N."/>
            <person name="Niskanen T."/>
            <person name="Noordeloos M.E."/>
            <person name="Ohm R.A."/>
            <person name="Ortiz-Santana B."/>
            <person name="Ovrebo C."/>
            <person name="Racz N."/>
            <person name="Riley R."/>
            <person name="Savchenko A."/>
            <person name="Shiryaev A."/>
            <person name="Soop K."/>
            <person name="Spirin V."/>
            <person name="Szebenyi C."/>
            <person name="Tomsovsky M."/>
            <person name="Tulloss R.E."/>
            <person name="Uehling J."/>
            <person name="Grigoriev I.V."/>
            <person name="Vagvolgyi C."/>
            <person name="Papp T."/>
            <person name="Martin F.M."/>
            <person name="Miettinen O."/>
            <person name="Hibbett D.S."/>
            <person name="Nagy L.G."/>
        </authorList>
    </citation>
    <scope>NUCLEOTIDE SEQUENCE [LARGE SCALE GENOMIC DNA]</scope>
    <source>
        <strain evidence="1 2">CBS 962.96</strain>
    </source>
</reference>
<dbReference type="AlphaFoldDB" id="A0A4S8LT27"/>
<protein>
    <submittedName>
        <fullName evidence="1">Uncharacterized protein</fullName>
    </submittedName>
</protein>
<proteinExistence type="predicted"/>
<organism evidence="1 2">
    <name type="scientific">Dendrothele bispora (strain CBS 962.96)</name>
    <dbReference type="NCBI Taxonomy" id="1314807"/>
    <lineage>
        <taxon>Eukaryota</taxon>
        <taxon>Fungi</taxon>
        <taxon>Dikarya</taxon>
        <taxon>Basidiomycota</taxon>
        <taxon>Agaricomycotina</taxon>
        <taxon>Agaricomycetes</taxon>
        <taxon>Agaricomycetidae</taxon>
        <taxon>Agaricales</taxon>
        <taxon>Agaricales incertae sedis</taxon>
        <taxon>Dendrothele</taxon>
    </lineage>
</organism>
<evidence type="ECO:0000313" key="1">
    <source>
        <dbReference type="EMBL" id="THU92652.1"/>
    </source>
</evidence>
<dbReference type="Proteomes" id="UP000297245">
    <property type="component" value="Unassembled WGS sequence"/>
</dbReference>